<evidence type="ECO:0000313" key="8">
    <source>
        <dbReference type="Proteomes" id="UP000076400"/>
    </source>
</evidence>
<dbReference type="RefSeq" id="WP_067555269.1">
    <property type="nucleotide sequence ID" value="NZ_LPXN01000102.1"/>
</dbReference>
<evidence type="ECO:0000259" key="6">
    <source>
        <dbReference type="SMART" id="SM00732"/>
    </source>
</evidence>
<dbReference type="STRING" id="580166.AUP43_08015"/>
<comment type="function">
    <text evidence="5">Could be a nuclease involved in processing of the 5'-end of pre-16S rRNA.</text>
</comment>
<organism evidence="7 8">
    <name type="scientific">Oceanibaculum pacificum</name>
    <dbReference type="NCBI Taxonomy" id="580166"/>
    <lineage>
        <taxon>Bacteria</taxon>
        <taxon>Pseudomonadati</taxon>
        <taxon>Pseudomonadota</taxon>
        <taxon>Alphaproteobacteria</taxon>
        <taxon>Rhodospirillales</taxon>
        <taxon>Oceanibaculaceae</taxon>
        <taxon>Oceanibaculum</taxon>
    </lineage>
</organism>
<dbReference type="InterPro" id="IPR012337">
    <property type="entry name" value="RNaseH-like_sf"/>
</dbReference>
<dbReference type="InterPro" id="IPR005227">
    <property type="entry name" value="YqgF"/>
</dbReference>
<dbReference type="InterPro" id="IPR006641">
    <property type="entry name" value="YqgF/RNaseH-like_dom"/>
</dbReference>
<keyword evidence="3 5" id="KW-0540">Nuclease</keyword>
<dbReference type="GO" id="GO:0000967">
    <property type="term" value="P:rRNA 5'-end processing"/>
    <property type="evidence" value="ECO:0007669"/>
    <property type="project" value="UniProtKB-UniRule"/>
</dbReference>
<protein>
    <recommendedName>
        <fullName evidence="5">Putative pre-16S rRNA nuclease</fullName>
        <ecNumber evidence="5">3.1.-.-</ecNumber>
    </recommendedName>
</protein>
<keyword evidence="8" id="KW-1185">Reference proteome</keyword>
<evidence type="ECO:0000256" key="3">
    <source>
        <dbReference type="ARBA" id="ARBA00022722"/>
    </source>
</evidence>
<feature type="domain" description="YqgF/RNase H-like" evidence="6">
    <location>
        <begin position="32"/>
        <end position="131"/>
    </location>
</feature>
<evidence type="ECO:0000256" key="5">
    <source>
        <dbReference type="HAMAP-Rule" id="MF_00651"/>
    </source>
</evidence>
<comment type="similarity">
    <text evidence="5">Belongs to the YqgF HJR family.</text>
</comment>
<dbReference type="GO" id="GO:0004518">
    <property type="term" value="F:nuclease activity"/>
    <property type="evidence" value="ECO:0007669"/>
    <property type="project" value="UniProtKB-KW"/>
</dbReference>
<proteinExistence type="inferred from homology"/>
<dbReference type="InterPro" id="IPR037027">
    <property type="entry name" value="YqgF/RNaseH-like_dom_sf"/>
</dbReference>
<dbReference type="EMBL" id="LPXN01000102">
    <property type="protein sequence ID" value="KZD08949.1"/>
    <property type="molecule type" value="Genomic_DNA"/>
</dbReference>
<sequence length="169" mass="18462">MTHRNPDTPPQPPENSPIEAVLALIQALKPRARLLGLDVGSTTIGTALSDFSRSIASPLETIARSKLTKDMEALRRIVTEREVGALIIGLPVNMDGSEGPRCQSTRQFARNIAPLGLPYAFWDERLSTAAVTRLMIDADMTRKRRGELVDKMAAAYILQGALDAARKAR</sequence>
<reference evidence="7 8" key="1">
    <citation type="submission" date="2015-12" db="EMBL/GenBank/DDBJ databases">
        <title>Genome sequence of Oceanibaculum pacificum MCCC 1A02656.</title>
        <authorList>
            <person name="Lu L."/>
            <person name="Lai Q."/>
            <person name="Shao Z."/>
            <person name="Qian P."/>
        </authorList>
    </citation>
    <scope>NUCLEOTIDE SEQUENCE [LARGE SCALE GENOMIC DNA]</scope>
    <source>
        <strain evidence="7 8">MCCC 1A02656</strain>
    </source>
</reference>
<dbReference type="NCBIfam" id="TIGR00250">
    <property type="entry name" value="RNAse_H_YqgF"/>
    <property type="match status" value="1"/>
</dbReference>
<dbReference type="Proteomes" id="UP000076400">
    <property type="component" value="Unassembled WGS sequence"/>
</dbReference>
<comment type="subcellular location">
    <subcellularLocation>
        <location evidence="5">Cytoplasm</location>
    </subcellularLocation>
</comment>
<evidence type="ECO:0000256" key="2">
    <source>
        <dbReference type="ARBA" id="ARBA00022517"/>
    </source>
</evidence>
<evidence type="ECO:0000256" key="1">
    <source>
        <dbReference type="ARBA" id="ARBA00022490"/>
    </source>
</evidence>
<dbReference type="SUPFAM" id="SSF53098">
    <property type="entry name" value="Ribonuclease H-like"/>
    <property type="match status" value="1"/>
</dbReference>
<dbReference type="SMART" id="SM00732">
    <property type="entry name" value="YqgFc"/>
    <property type="match status" value="1"/>
</dbReference>
<dbReference type="PANTHER" id="PTHR33317:SF4">
    <property type="entry name" value="POLYNUCLEOTIDYL TRANSFERASE, RIBONUCLEASE H-LIKE SUPERFAMILY PROTEIN"/>
    <property type="match status" value="1"/>
</dbReference>
<dbReference type="PANTHER" id="PTHR33317">
    <property type="entry name" value="POLYNUCLEOTIDYL TRANSFERASE, RIBONUCLEASE H-LIKE SUPERFAMILY PROTEIN"/>
    <property type="match status" value="1"/>
</dbReference>
<gene>
    <name evidence="7" type="ORF">AUP43_08015</name>
</gene>
<dbReference type="CDD" id="cd16964">
    <property type="entry name" value="YqgF"/>
    <property type="match status" value="1"/>
</dbReference>
<dbReference type="OrthoDB" id="9796140at2"/>
<dbReference type="GO" id="GO:0016788">
    <property type="term" value="F:hydrolase activity, acting on ester bonds"/>
    <property type="evidence" value="ECO:0007669"/>
    <property type="project" value="UniProtKB-UniRule"/>
</dbReference>
<dbReference type="EC" id="3.1.-.-" evidence="5"/>
<keyword evidence="4 5" id="KW-0378">Hydrolase</keyword>
<dbReference type="HAMAP" id="MF_00651">
    <property type="entry name" value="Nuclease_YqgF"/>
    <property type="match status" value="1"/>
</dbReference>
<dbReference type="Gene3D" id="3.30.420.140">
    <property type="entry name" value="YqgF/RNase H-like domain"/>
    <property type="match status" value="1"/>
</dbReference>
<evidence type="ECO:0000313" key="7">
    <source>
        <dbReference type="EMBL" id="KZD08949.1"/>
    </source>
</evidence>
<evidence type="ECO:0000256" key="4">
    <source>
        <dbReference type="ARBA" id="ARBA00022801"/>
    </source>
</evidence>
<dbReference type="GO" id="GO:0005829">
    <property type="term" value="C:cytosol"/>
    <property type="evidence" value="ECO:0007669"/>
    <property type="project" value="TreeGrafter"/>
</dbReference>
<keyword evidence="2 5" id="KW-0690">Ribosome biogenesis</keyword>
<dbReference type="Pfam" id="PF03652">
    <property type="entry name" value="RuvX"/>
    <property type="match status" value="1"/>
</dbReference>
<keyword evidence="1 5" id="KW-0963">Cytoplasm</keyword>
<accession>A0A154W628</accession>
<name>A0A154W628_9PROT</name>
<comment type="caution">
    <text evidence="7">The sequence shown here is derived from an EMBL/GenBank/DDBJ whole genome shotgun (WGS) entry which is preliminary data.</text>
</comment>
<dbReference type="AlphaFoldDB" id="A0A154W628"/>